<comment type="similarity">
    <text evidence="2 5">Belongs to the RecX family.</text>
</comment>
<dbReference type="GO" id="GO:0006282">
    <property type="term" value="P:regulation of DNA repair"/>
    <property type="evidence" value="ECO:0007669"/>
    <property type="project" value="UniProtKB-UniRule"/>
</dbReference>
<dbReference type="AlphaFoldDB" id="A0A7Z7CYY3"/>
<dbReference type="Pfam" id="PF02631">
    <property type="entry name" value="RecX_HTH2"/>
    <property type="match status" value="1"/>
</dbReference>
<dbReference type="InterPro" id="IPR003783">
    <property type="entry name" value="Regulatory_RecX"/>
</dbReference>
<dbReference type="HAMAP" id="MF_01114">
    <property type="entry name" value="RecX"/>
    <property type="match status" value="1"/>
</dbReference>
<accession>A0A7Z7CYY3</accession>
<dbReference type="GO" id="GO:0005737">
    <property type="term" value="C:cytoplasm"/>
    <property type="evidence" value="ECO:0007669"/>
    <property type="project" value="UniProtKB-SubCell"/>
</dbReference>
<feature type="domain" description="RecX second three-helical" evidence="7">
    <location>
        <begin position="124"/>
        <end position="165"/>
    </location>
</feature>
<sequence length="233" mass="25099">MRSDNGGERGDATLAPVIPLFGGKAAKADAVPPRRGDDDDQPSSAPRAPEWHPTWVAEEPAPPVVDGDADAAEALARAEKVLLKKLRTRSLSIREARSALAEHDLDDDVATALLDRFVAHGYLDDEALAEQLIHKAVSRKGQGRQAIAQTLSQRGIGRDVIDIALASLPDDEAERALEFARAKAASMDSLERDVALRRLAGQLARRGYGSTALSAARQALDERSSPKSRVRFE</sequence>
<gene>
    <name evidence="5" type="primary">recX</name>
    <name evidence="8" type="ORF">SAMN04487751_1541</name>
</gene>
<evidence type="ECO:0000256" key="2">
    <source>
        <dbReference type="ARBA" id="ARBA00009695"/>
    </source>
</evidence>
<dbReference type="Gene3D" id="1.10.10.10">
    <property type="entry name" value="Winged helix-like DNA-binding domain superfamily/Winged helix DNA-binding domain"/>
    <property type="match status" value="1"/>
</dbReference>
<protein>
    <recommendedName>
        <fullName evidence="3 5">Regulatory protein RecX</fullName>
    </recommendedName>
</protein>
<dbReference type="RefSeq" id="WP_028496007.1">
    <property type="nucleotide sequence ID" value="NZ_FOQZ01000001.1"/>
</dbReference>
<proteinExistence type="inferred from homology"/>
<evidence type="ECO:0000256" key="5">
    <source>
        <dbReference type="HAMAP-Rule" id="MF_01114"/>
    </source>
</evidence>
<evidence type="ECO:0000256" key="4">
    <source>
        <dbReference type="ARBA" id="ARBA00022490"/>
    </source>
</evidence>
<evidence type="ECO:0000256" key="1">
    <source>
        <dbReference type="ARBA" id="ARBA00004496"/>
    </source>
</evidence>
<evidence type="ECO:0000259" key="7">
    <source>
        <dbReference type="Pfam" id="PF02631"/>
    </source>
</evidence>
<organism evidence="8 9">
    <name type="scientific">Microbacterium saccharophilum</name>
    <dbReference type="NCBI Taxonomy" id="1213358"/>
    <lineage>
        <taxon>Bacteria</taxon>
        <taxon>Bacillati</taxon>
        <taxon>Actinomycetota</taxon>
        <taxon>Actinomycetes</taxon>
        <taxon>Micrococcales</taxon>
        <taxon>Microbacteriaceae</taxon>
        <taxon>Microbacterium</taxon>
    </lineage>
</organism>
<name>A0A7Z7CYY3_9MICO</name>
<dbReference type="Proteomes" id="UP000198702">
    <property type="component" value="Unassembled WGS sequence"/>
</dbReference>
<comment type="subcellular location">
    <subcellularLocation>
        <location evidence="1 5">Cytoplasm</location>
    </subcellularLocation>
</comment>
<feature type="compositionally biased region" description="Basic and acidic residues" evidence="6">
    <location>
        <begin position="1"/>
        <end position="11"/>
    </location>
</feature>
<dbReference type="EMBL" id="FOQZ01000001">
    <property type="protein sequence ID" value="SFI38568.1"/>
    <property type="molecule type" value="Genomic_DNA"/>
</dbReference>
<evidence type="ECO:0000313" key="9">
    <source>
        <dbReference type="Proteomes" id="UP000198702"/>
    </source>
</evidence>
<comment type="caution">
    <text evidence="8">The sequence shown here is derived from an EMBL/GenBank/DDBJ whole genome shotgun (WGS) entry which is preliminary data.</text>
</comment>
<dbReference type="PANTHER" id="PTHR33602:SF1">
    <property type="entry name" value="REGULATORY PROTEIN RECX FAMILY PROTEIN"/>
    <property type="match status" value="1"/>
</dbReference>
<feature type="compositionally biased region" description="Basic and acidic residues" evidence="6">
    <location>
        <begin position="219"/>
        <end position="233"/>
    </location>
</feature>
<comment type="function">
    <text evidence="5">Modulates RecA activity.</text>
</comment>
<keyword evidence="4 5" id="KW-0963">Cytoplasm</keyword>
<evidence type="ECO:0000256" key="3">
    <source>
        <dbReference type="ARBA" id="ARBA00018111"/>
    </source>
</evidence>
<evidence type="ECO:0000313" key="8">
    <source>
        <dbReference type="EMBL" id="SFI38568.1"/>
    </source>
</evidence>
<reference evidence="8 9" key="1">
    <citation type="submission" date="2016-10" db="EMBL/GenBank/DDBJ databases">
        <authorList>
            <person name="Varghese N."/>
            <person name="Submissions S."/>
        </authorList>
    </citation>
    <scope>NUCLEOTIDE SEQUENCE [LARGE SCALE GENOMIC DNA]</scope>
    <source>
        <strain evidence="8 9">UNC380MFSha3.1</strain>
    </source>
</reference>
<evidence type="ECO:0000256" key="6">
    <source>
        <dbReference type="SAM" id="MobiDB-lite"/>
    </source>
</evidence>
<dbReference type="InterPro" id="IPR053924">
    <property type="entry name" value="RecX_HTH_2nd"/>
</dbReference>
<dbReference type="PANTHER" id="PTHR33602">
    <property type="entry name" value="REGULATORY PROTEIN RECX FAMILY PROTEIN"/>
    <property type="match status" value="1"/>
</dbReference>
<feature type="region of interest" description="Disordered" evidence="6">
    <location>
        <begin position="1"/>
        <end position="66"/>
    </location>
</feature>
<dbReference type="InterPro" id="IPR036388">
    <property type="entry name" value="WH-like_DNA-bd_sf"/>
</dbReference>
<feature type="region of interest" description="Disordered" evidence="6">
    <location>
        <begin position="207"/>
        <end position="233"/>
    </location>
</feature>